<evidence type="ECO:0000313" key="8">
    <source>
        <dbReference type="EMBL" id="AEA47307.1"/>
    </source>
</evidence>
<dbReference type="SUPFAM" id="SSF51306">
    <property type="entry name" value="LexA/Signal peptidase"/>
    <property type="match status" value="1"/>
</dbReference>
<dbReference type="InterPro" id="IPR019533">
    <property type="entry name" value="Peptidase_S26"/>
</dbReference>
<gene>
    <name evidence="8" type="ordered locus">Arcve_1301</name>
</gene>
<organism evidence="8 9">
    <name type="scientific">Archaeoglobus veneficus (strain DSM 11195 / SNP6)</name>
    <dbReference type="NCBI Taxonomy" id="693661"/>
    <lineage>
        <taxon>Archaea</taxon>
        <taxon>Methanobacteriati</taxon>
        <taxon>Methanobacteriota</taxon>
        <taxon>Archaeoglobi</taxon>
        <taxon>Archaeoglobales</taxon>
        <taxon>Archaeoglobaceae</taxon>
        <taxon>Archaeoglobus</taxon>
    </lineage>
</organism>
<keyword evidence="2" id="KW-0645">Protease</keyword>
<dbReference type="GeneID" id="25395652"/>
<keyword evidence="9" id="KW-1185">Reference proteome</keyword>
<dbReference type="GO" id="GO:0006465">
    <property type="term" value="P:signal peptide processing"/>
    <property type="evidence" value="ECO:0007669"/>
    <property type="project" value="InterPro"/>
</dbReference>
<dbReference type="EMBL" id="CP002588">
    <property type="protein sequence ID" value="AEA47307.1"/>
    <property type="molecule type" value="Genomic_DNA"/>
</dbReference>
<accession>F2KN31</accession>
<evidence type="ECO:0000256" key="4">
    <source>
        <dbReference type="ARBA" id="ARBA00022989"/>
    </source>
</evidence>
<dbReference type="STRING" id="693661.Arcve_1301"/>
<evidence type="ECO:0000256" key="2">
    <source>
        <dbReference type="ARBA" id="ARBA00022670"/>
    </source>
</evidence>
<sequence>MAQAAKIVLLCVAVFVTLSIALVLSQARFLTVTGTSMEPAITQNDIVLVLPVNSDEIKAGKVIVYRHEVDGKTYQFVHRVVEVNGKSLLTKGDSLSTVDNYVVRSDDVVGVVVFKIPYAGWFVRFMNTVWGYVLFILMPGTALIIFEIRQIWREIKCKN</sequence>
<proteinExistence type="predicted"/>
<dbReference type="CDD" id="cd06530">
    <property type="entry name" value="S26_SPase_I"/>
    <property type="match status" value="1"/>
</dbReference>
<dbReference type="HOGENOM" id="CLU_139550_0_0_2"/>
<dbReference type="KEGG" id="ave:Arcve_1301"/>
<dbReference type="eggNOG" id="arCOG01739">
    <property type="taxonomic scope" value="Archaea"/>
</dbReference>
<dbReference type="PANTHER" id="PTHR10806">
    <property type="entry name" value="SIGNAL PEPTIDASE COMPLEX CATALYTIC SUBUNIT SEC11"/>
    <property type="match status" value="1"/>
</dbReference>
<feature type="transmembrane region" description="Helical" evidence="6">
    <location>
        <begin position="129"/>
        <end position="148"/>
    </location>
</feature>
<dbReference type="GO" id="GO:0016020">
    <property type="term" value="C:membrane"/>
    <property type="evidence" value="ECO:0007669"/>
    <property type="project" value="InterPro"/>
</dbReference>
<dbReference type="Gene3D" id="2.10.109.10">
    <property type="entry name" value="Umud Fragment, subunit A"/>
    <property type="match status" value="1"/>
</dbReference>
<dbReference type="OrthoDB" id="4822at2157"/>
<dbReference type="GO" id="GO:0004252">
    <property type="term" value="F:serine-type endopeptidase activity"/>
    <property type="evidence" value="ECO:0007669"/>
    <property type="project" value="InterPro"/>
</dbReference>
<evidence type="ECO:0000313" key="9">
    <source>
        <dbReference type="Proteomes" id="UP000008136"/>
    </source>
</evidence>
<evidence type="ECO:0000259" key="7">
    <source>
        <dbReference type="Pfam" id="PF00717"/>
    </source>
</evidence>
<dbReference type="RefSeq" id="WP_013683969.1">
    <property type="nucleotide sequence ID" value="NC_015320.1"/>
</dbReference>
<protein>
    <submittedName>
        <fullName evidence="8">Peptidase S26B, signal peptidase</fullName>
    </submittedName>
</protein>
<name>F2KN31_ARCVS</name>
<evidence type="ECO:0000256" key="3">
    <source>
        <dbReference type="ARBA" id="ARBA00022692"/>
    </source>
</evidence>
<evidence type="ECO:0000256" key="6">
    <source>
        <dbReference type="SAM" id="Phobius"/>
    </source>
</evidence>
<dbReference type="PANTHER" id="PTHR10806:SF6">
    <property type="entry name" value="SIGNAL PEPTIDASE COMPLEX CATALYTIC SUBUNIT SEC11"/>
    <property type="match status" value="1"/>
</dbReference>
<dbReference type="InterPro" id="IPR015927">
    <property type="entry name" value="Peptidase_S24_S26A/B/C"/>
</dbReference>
<dbReference type="AlphaFoldDB" id="F2KN31"/>
<dbReference type="InterPro" id="IPR001733">
    <property type="entry name" value="Peptidase_S26B"/>
</dbReference>
<keyword evidence="5 6" id="KW-0472">Membrane</keyword>
<dbReference type="Pfam" id="PF00717">
    <property type="entry name" value="Peptidase_S24"/>
    <property type="match status" value="1"/>
</dbReference>
<evidence type="ECO:0000256" key="1">
    <source>
        <dbReference type="ARBA" id="ARBA00004308"/>
    </source>
</evidence>
<dbReference type="Proteomes" id="UP000008136">
    <property type="component" value="Chromosome"/>
</dbReference>
<comment type="subcellular location">
    <subcellularLocation>
        <location evidence="1">Endomembrane system</location>
    </subcellularLocation>
</comment>
<dbReference type="NCBIfam" id="TIGR02228">
    <property type="entry name" value="sigpep_I_arch"/>
    <property type="match status" value="1"/>
</dbReference>
<dbReference type="InterPro" id="IPR036286">
    <property type="entry name" value="LexA/Signal_pep-like_sf"/>
</dbReference>
<dbReference type="GO" id="GO:0012505">
    <property type="term" value="C:endomembrane system"/>
    <property type="evidence" value="ECO:0007669"/>
    <property type="project" value="UniProtKB-SubCell"/>
</dbReference>
<feature type="domain" description="Peptidase S24/S26A/S26B/S26C" evidence="7">
    <location>
        <begin position="25"/>
        <end position="86"/>
    </location>
</feature>
<keyword evidence="3 6" id="KW-0812">Transmembrane</keyword>
<keyword evidence="2" id="KW-0378">Hydrolase</keyword>
<evidence type="ECO:0000256" key="5">
    <source>
        <dbReference type="ARBA" id="ARBA00023136"/>
    </source>
</evidence>
<reference evidence="8 9" key="1">
    <citation type="submission" date="2011-03" db="EMBL/GenBank/DDBJ databases">
        <title>The complete genome of Archaeoglobus veneficus SNP6.</title>
        <authorList>
            <consortium name="US DOE Joint Genome Institute (JGI-PGF)"/>
            <person name="Lucas S."/>
            <person name="Copeland A."/>
            <person name="Lapidus A."/>
            <person name="Bruce D."/>
            <person name="Goodwin L."/>
            <person name="Pitluck S."/>
            <person name="Kyrpides N."/>
            <person name="Mavromatis K."/>
            <person name="Pagani I."/>
            <person name="Ivanova N."/>
            <person name="Mikhailova N."/>
            <person name="Lu M."/>
            <person name="Detter J.C."/>
            <person name="Tapia R."/>
            <person name="Han C."/>
            <person name="Land M."/>
            <person name="Hauser L."/>
            <person name="Markowitz V."/>
            <person name="Cheng J.-F."/>
            <person name="Hugenholtz P."/>
            <person name="Woyke T."/>
            <person name="Wu D."/>
            <person name="Spring S."/>
            <person name="Brambilla E."/>
            <person name="Klenk H.-P."/>
            <person name="Eisen J.A."/>
        </authorList>
    </citation>
    <scope>NUCLEOTIDE SEQUENCE [LARGE SCALE GENOMIC DNA]</scope>
    <source>
        <strain>SNP6</strain>
    </source>
</reference>
<keyword evidence="4 6" id="KW-1133">Transmembrane helix</keyword>